<evidence type="ECO:0000313" key="8">
    <source>
        <dbReference type="EMBL" id="KAL2919836.1"/>
    </source>
</evidence>
<reference evidence="8 9" key="1">
    <citation type="submission" date="2023-09" db="EMBL/GenBank/DDBJ databases">
        <title>Pangenome analysis of Batrachochytrium dendrobatidis and related Chytrids.</title>
        <authorList>
            <person name="Yacoub M.N."/>
            <person name="Stajich J.E."/>
            <person name="James T.Y."/>
        </authorList>
    </citation>
    <scope>NUCLEOTIDE SEQUENCE [LARGE SCALE GENOMIC DNA]</scope>
    <source>
        <strain evidence="8 9">JEL0888</strain>
    </source>
</reference>
<evidence type="ECO:0000256" key="1">
    <source>
        <dbReference type="ARBA" id="ARBA00004123"/>
    </source>
</evidence>
<proteinExistence type="inferred from homology"/>
<dbReference type="Proteomes" id="UP001527925">
    <property type="component" value="Unassembled WGS sequence"/>
</dbReference>
<dbReference type="PANTHER" id="PTHR13286">
    <property type="entry name" value="SAP30"/>
    <property type="match status" value="1"/>
</dbReference>
<accession>A0ABR4NJW9</accession>
<dbReference type="Gene3D" id="6.10.160.20">
    <property type="match status" value="1"/>
</dbReference>
<evidence type="ECO:0000256" key="6">
    <source>
        <dbReference type="ARBA" id="ARBA00023242"/>
    </source>
</evidence>
<comment type="subcellular location">
    <subcellularLocation>
        <location evidence="1">Nucleus</location>
    </subcellularLocation>
</comment>
<feature type="domain" description="Histone deacetylase complex subunit SAP30 Sin3 binding" evidence="7">
    <location>
        <begin position="9"/>
        <end position="56"/>
    </location>
</feature>
<evidence type="ECO:0000259" key="7">
    <source>
        <dbReference type="Pfam" id="PF13867"/>
    </source>
</evidence>
<keyword evidence="9" id="KW-1185">Reference proteome</keyword>
<organism evidence="8 9">
    <name type="scientific">Polyrhizophydium stewartii</name>
    <dbReference type="NCBI Taxonomy" id="2732419"/>
    <lineage>
        <taxon>Eukaryota</taxon>
        <taxon>Fungi</taxon>
        <taxon>Fungi incertae sedis</taxon>
        <taxon>Chytridiomycota</taxon>
        <taxon>Chytridiomycota incertae sedis</taxon>
        <taxon>Chytridiomycetes</taxon>
        <taxon>Rhizophydiales</taxon>
        <taxon>Rhizophydiales incertae sedis</taxon>
        <taxon>Polyrhizophydium</taxon>
    </lineage>
</organism>
<evidence type="ECO:0000256" key="5">
    <source>
        <dbReference type="ARBA" id="ARBA00023163"/>
    </source>
</evidence>
<gene>
    <name evidence="8" type="ORF">HK105_200753</name>
</gene>
<name>A0ABR4NJW9_9FUNG</name>
<comment type="caution">
    <text evidence="8">The sequence shown here is derived from an EMBL/GenBank/DDBJ whole genome shotgun (WGS) entry which is preliminary data.</text>
</comment>
<keyword evidence="6" id="KW-0539">Nucleus</keyword>
<dbReference type="InterPro" id="IPR038291">
    <property type="entry name" value="SAP30_C_sf"/>
</dbReference>
<evidence type="ECO:0000256" key="3">
    <source>
        <dbReference type="ARBA" id="ARBA00022491"/>
    </source>
</evidence>
<evidence type="ECO:0000256" key="4">
    <source>
        <dbReference type="ARBA" id="ARBA00023015"/>
    </source>
</evidence>
<dbReference type="EMBL" id="JADGIZ020000002">
    <property type="protein sequence ID" value="KAL2919836.1"/>
    <property type="molecule type" value="Genomic_DNA"/>
</dbReference>
<dbReference type="InterPro" id="IPR025718">
    <property type="entry name" value="SAP30_Sin3-bd"/>
</dbReference>
<evidence type="ECO:0000256" key="2">
    <source>
        <dbReference type="ARBA" id="ARBA00006283"/>
    </source>
</evidence>
<comment type="similarity">
    <text evidence="2">Belongs to the SAP30 family.</text>
</comment>
<dbReference type="Pfam" id="PF13867">
    <property type="entry name" value="SAP30_Sin3_bdg"/>
    <property type="match status" value="1"/>
</dbReference>
<keyword evidence="4" id="KW-0805">Transcription regulation</keyword>
<dbReference type="PANTHER" id="PTHR13286:SF6">
    <property type="entry name" value="HISTONE DEACETYLASE COMPLEX SUBUNIT SAP30L-RELATED"/>
    <property type="match status" value="1"/>
</dbReference>
<sequence length="75" mass="8330">MDFSAMSDAALNKYRRTYRIRQTAASRKELEAAVRQHFIESAVDEQETLASFIYAAQNIGCVYKLDLAAIAAGAQ</sequence>
<protein>
    <recommendedName>
        <fullName evidence="7">Histone deacetylase complex subunit SAP30 Sin3 binding domain-containing protein</fullName>
    </recommendedName>
</protein>
<keyword evidence="5" id="KW-0804">Transcription</keyword>
<keyword evidence="3" id="KW-0678">Repressor</keyword>
<evidence type="ECO:0000313" key="9">
    <source>
        <dbReference type="Proteomes" id="UP001527925"/>
    </source>
</evidence>
<dbReference type="InterPro" id="IPR024145">
    <property type="entry name" value="His_deAcase_SAP30/SAP30L"/>
</dbReference>